<evidence type="ECO:0000313" key="12">
    <source>
        <dbReference type="EMBL" id="KAI8580048.1"/>
    </source>
</evidence>
<dbReference type="GO" id="GO:0045943">
    <property type="term" value="P:positive regulation of transcription by RNA polymerase I"/>
    <property type="evidence" value="ECO:0007669"/>
    <property type="project" value="TreeGrafter"/>
</dbReference>
<reference evidence="12" key="2">
    <citation type="journal article" date="2022" name="Proc. Natl. Acad. Sci. U.S.A.">
        <title>Diploid-dominant life cycles characterize the early evolution of Fungi.</title>
        <authorList>
            <person name="Amses K.R."/>
            <person name="Simmons D.R."/>
            <person name="Longcore J.E."/>
            <person name="Mondo S.J."/>
            <person name="Seto K."/>
            <person name="Jeronimo G.H."/>
            <person name="Bonds A.E."/>
            <person name="Quandt C.A."/>
            <person name="Davis W.J."/>
            <person name="Chang Y."/>
            <person name="Federici B.A."/>
            <person name="Kuo A."/>
            <person name="LaButti K."/>
            <person name="Pangilinan J."/>
            <person name="Andreopoulos W."/>
            <person name="Tritt A."/>
            <person name="Riley R."/>
            <person name="Hundley H."/>
            <person name="Johnson J."/>
            <person name="Lipzen A."/>
            <person name="Barry K."/>
            <person name="Lang B.F."/>
            <person name="Cuomo C.A."/>
            <person name="Buchler N.E."/>
            <person name="Grigoriev I.V."/>
            <person name="Spatafora J.W."/>
            <person name="Stajich J.E."/>
            <person name="James T.Y."/>
        </authorList>
    </citation>
    <scope>NUCLEOTIDE SEQUENCE</scope>
    <source>
        <strain evidence="12">AG</strain>
    </source>
</reference>
<dbReference type="InterPro" id="IPR016024">
    <property type="entry name" value="ARM-type_fold"/>
</dbReference>
<comment type="caution">
    <text evidence="12">The sequence shown here is derived from an EMBL/GenBank/DDBJ whole genome shotgun (WGS) entry which is preliminary data.</text>
</comment>
<keyword evidence="13" id="KW-1185">Reference proteome</keyword>
<dbReference type="GO" id="GO:0030515">
    <property type="term" value="F:snoRNA binding"/>
    <property type="evidence" value="ECO:0007669"/>
    <property type="project" value="TreeGrafter"/>
</dbReference>
<keyword evidence="7 8" id="KW-0687">Ribonucleoprotein</keyword>
<dbReference type="InterPro" id="IPR012954">
    <property type="entry name" value="BP28_C_dom"/>
</dbReference>
<dbReference type="InterPro" id="IPR056473">
    <property type="entry name" value="HEAT_Utp10/HEAT1"/>
</dbReference>
<evidence type="ECO:0000256" key="6">
    <source>
        <dbReference type="ARBA" id="ARBA00023242"/>
    </source>
</evidence>
<dbReference type="SMART" id="SM01036">
    <property type="entry name" value="BP28CT"/>
    <property type="match status" value="1"/>
</dbReference>
<dbReference type="Pfam" id="PF23243">
    <property type="entry name" value="HEAT_HEATR1"/>
    <property type="match status" value="1"/>
</dbReference>
<feature type="region of interest" description="Disordered" evidence="10">
    <location>
        <begin position="1167"/>
        <end position="1189"/>
    </location>
</feature>
<dbReference type="PANTHER" id="PTHR13457">
    <property type="entry name" value="BAP28"/>
    <property type="match status" value="1"/>
</dbReference>
<organism evidence="12 13">
    <name type="scientific">Umbelopsis ramanniana AG</name>
    <dbReference type="NCBI Taxonomy" id="1314678"/>
    <lineage>
        <taxon>Eukaryota</taxon>
        <taxon>Fungi</taxon>
        <taxon>Fungi incertae sedis</taxon>
        <taxon>Mucoromycota</taxon>
        <taxon>Mucoromycotina</taxon>
        <taxon>Umbelopsidomycetes</taxon>
        <taxon>Umbelopsidales</taxon>
        <taxon>Umbelopsidaceae</taxon>
        <taxon>Umbelopsis</taxon>
    </lineage>
</organism>
<evidence type="ECO:0000256" key="1">
    <source>
        <dbReference type="ARBA" id="ARBA00004604"/>
    </source>
</evidence>
<dbReference type="Pfam" id="PF08146">
    <property type="entry name" value="BP28CT"/>
    <property type="match status" value="1"/>
</dbReference>
<dbReference type="Gene3D" id="1.25.10.10">
    <property type="entry name" value="Leucine-rich Repeat Variant"/>
    <property type="match status" value="2"/>
</dbReference>
<evidence type="ECO:0000256" key="3">
    <source>
        <dbReference type="ARBA" id="ARBA00015399"/>
    </source>
</evidence>
<evidence type="ECO:0000256" key="2">
    <source>
        <dbReference type="ARBA" id="ARBA00010559"/>
    </source>
</evidence>
<dbReference type="InterPro" id="IPR011989">
    <property type="entry name" value="ARM-like"/>
</dbReference>
<evidence type="ECO:0000256" key="10">
    <source>
        <dbReference type="SAM" id="MobiDB-lite"/>
    </source>
</evidence>
<comment type="similarity">
    <text evidence="2 8">Belongs to the HEATR1/UTP10 family.</text>
</comment>
<dbReference type="InterPro" id="IPR022125">
    <property type="entry name" value="U3snoRNP10_N"/>
</dbReference>
<keyword evidence="4 8" id="KW-0690">Ribosome biogenesis</keyword>
<proteinExistence type="inferred from homology"/>
<comment type="subunit">
    <text evidence="8">Component of the ribosomal small subunit (SSU) processome.</text>
</comment>
<reference evidence="12" key="1">
    <citation type="submission" date="2021-06" db="EMBL/GenBank/DDBJ databases">
        <authorList>
            <consortium name="DOE Joint Genome Institute"/>
            <person name="Mondo S.J."/>
            <person name="Amses K.R."/>
            <person name="Simmons D.R."/>
            <person name="Longcore J.E."/>
            <person name="Seto K."/>
            <person name="Alves G.H."/>
            <person name="Bonds A.E."/>
            <person name="Quandt C.A."/>
            <person name="Davis W.J."/>
            <person name="Chang Y."/>
            <person name="Letcher P.M."/>
            <person name="Powell M.J."/>
            <person name="Kuo A."/>
            <person name="Labutti K."/>
            <person name="Pangilinan J."/>
            <person name="Andreopoulos W."/>
            <person name="Tritt A."/>
            <person name="Riley R."/>
            <person name="Hundley H."/>
            <person name="Johnson J."/>
            <person name="Lipzen A."/>
            <person name="Barry K."/>
            <person name="Berbee M.L."/>
            <person name="Buchler N.E."/>
            <person name="Grigoriev I.V."/>
            <person name="Spatafora J.W."/>
            <person name="Stajich J.E."/>
            <person name="James T.Y."/>
        </authorList>
    </citation>
    <scope>NUCLEOTIDE SEQUENCE</scope>
    <source>
        <strain evidence="12">AG</strain>
    </source>
</reference>
<comment type="function">
    <text evidence="8">Involved in nucleolar processing of pre-18S ribosomal RNA.</text>
</comment>
<evidence type="ECO:0000256" key="8">
    <source>
        <dbReference type="RuleBase" id="RU367065"/>
    </source>
</evidence>
<evidence type="ECO:0000256" key="5">
    <source>
        <dbReference type="ARBA" id="ARBA00022552"/>
    </source>
</evidence>
<dbReference type="Proteomes" id="UP001206595">
    <property type="component" value="Unassembled WGS sequence"/>
</dbReference>
<keyword evidence="6 8" id="KW-0539">Nucleus</keyword>
<accession>A0AAD5E9U2</accession>
<evidence type="ECO:0000256" key="4">
    <source>
        <dbReference type="ARBA" id="ARBA00022517"/>
    </source>
</evidence>
<evidence type="ECO:0000256" key="9">
    <source>
        <dbReference type="SAM" id="Coils"/>
    </source>
</evidence>
<dbReference type="Pfam" id="PF12397">
    <property type="entry name" value="U3snoRNP10"/>
    <property type="match status" value="1"/>
</dbReference>
<comment type="subcellular location">
    <subcellularLocation>
        <location evidence="1 8">Nucleus</location>
        <location evidence="1 8">Nucleolus</location>
    </subcellularLocation>
</comment>
<name>A0AAD5E9U2_UMBRA</name>
<evidence type="ECO:0000313" key="13">
    <source>
        <dbReference type="Proteomes" id="UP001206595"/>
    </source>
</evidence>
<gene>
    <name evidence="12" type="ORF">K450DRAFT_239110</name>
</gene>
<feature type="coiled-coil region" evidence="9">
    <location>
        <begin position="1767"/>
        <end position="1794"/>
    </location>
</feature>
<dbReference type="PANTHER" id="PTHR13457:SF1">
    <property type="entry name" value="HEAT REPEAT-CONTAINING PROTEIN 1"/>
    <property type="match status" value="1"/>
</dbReference>
<dbReference type="GO" id="GO:0032040">
    <property type="term" value="C:small-subunit processome"/>
    <property type="evidence" value="ECO:0007669"/>
    <property type="project" value="TreeGrafter"/>
</dbReference>
<dbReference type="RefSeq" id="XP_051445052.1">
    <property type="nucleotide sequence ID" value="XM_051588714.1"/>
</dbReference>
<dbReference type="SUPFAM" id="SSF48371">
    <property type="entry name" value="ARM repeat"/>
    <property type="match status" value="3"/>
</dbReference>
<evidence type="ECO:0000259" key="11">
    <source>
        <dbReference type="SMART" id="SM01036"/>
    </source>
</evidence>
<protein>
    <recommendedName>
        <fullName evidence="3 8">U3 small nucleolar RNA-associated protein 10</fullName>
    </recommendedName>
</protein>
<dbReference type="EMBL" id="MU620915">
    <property type="protein sequence ID" value="KAI8580048.1"/>
    <property type="molecule type" value="Genomic_DNA"/>
</dbReference>
<dbReference type="GO" id="GO:0034455">
    <property type="term" value="C:t-UTP complex"/>
    <property type="evidence" value="ECO:0007669"/>
    <property type="project" value="TreeGrafter"/>
</dbReference>
<dbReference type="InterPro" id="IPR040191">
    <property type="entry name" value="UTP10"/>
</dbReference>
<dbReference type="GO" id="GO:0000462">
    <property type="term" value="P:maturation of SSU-rRNA from tricistronic rRNA transcript (SSU-rRNA, 5.8S rRNA, LSU-rRNA)"/>
    <property type="evidence" value="ECO:0007669"/>
    <property type="project" value="TreeGrafter"/>
</dbReference>
<dbReference type="GeneID" id="75914059"/>
<dbReference type="GO" id="GO:0030686">
    <property type="term" value="C:90S preribosome"/>
    <property type="evidence" value="ECO:0007669"/>
    <property type="project" value="TreeGrafter"/>
</dbReference>
<keyword evidence="5 8" id="KW-0698">rRNA processing</keyword>
<evidence type="ECO:0000256" key="7">
    <source>
        <dbReference type="ARBA" id="ARBA00023274"/>
    </source>
</evidence>
<keyword evidence="9" id="KW-0175">Coiled coil</keyword>
<feature type="domain" description="BP28 C-terminal" evidence="11">
    <location>
        <begin position="1840"/>
        <end position="1992"/>
    </location>
</feature>
<sequence>MSSLEQQLKQIGTADLRNVTETSRKFRSSFLFDAREAADQDLETIYSIGLNGIMELRILDPHFSAFETTLFSENMKSVDRVLLSKEENDKLDASIDTFLTQLSPYFLLKPAGKALEWLIRRFRINVFNIDSIIACILPYHETKAFVTMVSTLDIENASPWLFLKPVKTSRATFERDLLVKKMRADKYILKFICDLTANAVDKYVSFKTLFSFYAATLIAYIKREDSLDENTMLTLMPHLLKGVRATKVPEYQIATYMILSQLAVKIQFNAEALMELLGEMTAHYNSRFFEHYLLATVHLAQMQENFSSLPEKSYNALAIAKNFDQALLGICSKYSADAYMRPLLFNMIESAFKHRDRVDLLSALLNNDFQTKETIVFVCDKMMDEYLKYVNDDGDAKAFVETVAPALQTLSQRHFEALDTALNSRFKKLSQDKTESGQEAANHLYKFSNLAFHGTGHEVIKETNTTLYLSLQSPSATVRLLAVRKLVSIADDEVNSLKQSQHTVESALMSCLVDDMTLLSYVFDEIPNFLIKHVEPSKILATIQTILGNHQVLHKVSRKIIKFLIGPLLKAAPSLRDDILRIVLANTFSSIRHLSPEHSIFHLVSGSSLDKDTLLLGFGDIKEKIKGQNVKDTKLQIGITADLVDLLAHNLQKHRSEDNVRFWLGMVDSDLADERAIAILVVNKCISVLSHLPQYSLAVSFSQALKKNELSLKSVNISNVQVDDLLSETNGQPPKRLVQDIIAAKKGNTITQLELQTFSLINVIAHLTVPKEKTHWLEACHISSPHKADAEVEEYKHTLSLLFSILVTSPTATLYTLAMEKLVSVHLKSNMLEFLARIWTENDTVATPIIKGRALQLASMYLTAHAQDKLDYQALVPSLLVLLGHESTAVRKEAVVCWGKLHAVYENLGAIGNDKFYQKAVGAETKNKVSATVYGSSMTHIAKLSPSDAGHFVDHLWYKRRELGEDANYVTVVLNEYLDACQAAKKKTKMNRILEYLLSCIDQYPTIYGQTVLLKELNLVQSPKKISSLLDLLERTLTRSISKESTELITELIRCFTPEFAPELGTAKNDKSLNLFCSLLKNEYNMQVDTDDDVWEISTRRMALQQITAPFFSAAPAKAKETLFAVMVDIATDSDQRDIKAVKSVIRDIEIDVTLIEPFLQKTAQKINDFSRPPETPHGKKSRKQASPSKETVESDLFVLVTVLEILEYKTIKNGVQLAKSLFDVLSALLSANLSDSPVSLEYVNQLILTALTKIVQSMEEQNIQPAASQLQVHLVVQCIRSTNNPQTHNSALLLMAAIASLDAESVLHNIMPVFTFMGANVLRQDDNYSFQVIQQTLKKILPALVASSRSRKQSEASLVLEVKPILKVFVDALSHIPEHRQLHLFKTLVDTLGEEEFLYAIISLVLERYLDRSNKGSSEAESVKEFSLAISHEFSVQTQLHSLILLMDSLLTLPNDKPQDVEMAATAVFNVNEHTAKQLRQFKRACLQFGYDLLGSRPFLEKVVSTNHSDPEAETALQQQYTKAAESVLQIIQYFAQYLSQYSASSDATPGIVKSWKETLKVAYKTLDRINLLLPVPAFVDTISHLIKHQDVVIRRKAMELFKSRVEEMNSKALKIHHHELVEIVPQFASIVDSETANDDAGIVSKQTALDCITVLARHFGSSRPEVFAGVLPIIIGDNALNSNNSKVQIPSLVCLTFICNETGTRAIPSLPKFMPIVLNMLEATTEDQSPDVLLQLSAITSLETIVHVMPHFISPYVQRLLALALHNTIQSYDETADEKQQLTREKANALLNEMASNVAPRVLLTPVFAYLDAGIKNGKESLLALLNLVDNAIKSISRDDITANYKQIFKFFLSVFDFRRLHQSEFSGESVSEVEDRSIQAFINLVMKLNETLFKPVFLKTLDWATIELAQEGNDALDADQECRALFFYKLLDGLLEKLKSIFTPYYGYVIDYTIKCLTLFTDGDKTPNNLWNYIVVTLRKSFLYDSDNLWNAEKFEKILQPVLSQMLVTDAGDSEDYLARMITYQVPLVGQMAVTVSNDALWKPLNHGVLMKTREDDPEIRLAALRCLEELYTRLGEEWLLFLAESISFLAELMEDDDARVEKLVHQVNAQIETYLGESLDKYFN</sequence>